<proteinExistence type="inferred from homology"/>
<dbReference type="GO" id="GO:0016020">
    <property type="term" value="C:membrane"/>
    <property type="evidence" value="ECO:0007669"/>
    <property type="project" value="UniProtKB-SubCell"/>
</dbReference>
<dbReference type="InterPro" id="IPR003660">
    <property type="entry name" value="HAMP_dom"/>
</dbReference>
<name>A0A370U9G1_9GAMM</name>
<dbReference type="EMBL" id="QKRA01000003">
    <property type="protein sequence ID" value="RDL44405.1"/>
    <property type="molecule type" value="Genomic_DNA"/>
</dbReference>
<dbReference type="AlphaFoldDB" id="A0A370U9G1"/>
<protein>
    <submittedName>
        <fullName evidence="11">Methyl-accepting chemotaxis protein</fullName>
    </submittedName>
</protein>
<feature type="transmembrane region" description="Helical" evidence="8">
    <location>
        <begin position="323"/>
        <end position="345"/>
    </location>
</feature>
<evidence type="ECO:0000259" key="9">
    <source>
        <dbReference type="PROSITE" id="PS50111"/>
    </source>
</evidence>
<sequence>MRLHSIRVKVMLPIVCLALILVGLFAFMVLLSNYQANAMKTQAEHYFEAISEVLNADRDIYQARLAQERMLTGEGNTEQNQTEFNENAQQVFNRFQLYRQYLADEPKELVKPYENFDSLYQRWIERSEQLNTTTRAMQNRSAEVINLEQLFTEIRSMLDDAGETLRTHTRNQREDLTQSRLERHFEAVAAVLNADRDLYQARIAFNHARTGLDDFNNAVEEFHHNTAQVIQHFNEYRIYLKNEPDLLSKYQGFDAKFNEWLQSSITYLESIPQDGSNIINTAGFKDVEESFAALRELLDSAGTQVQTHARQVEKNTNEEIANYQSIAITIIAIAFVAALIFGYLVPLRLTRNIQHISDRIREIADGDGDLTQRINSSSKDELGDLAQEFDSFVENLRVMIASIGEQSKALGAMTDQLKTASEQTEEITHSLVTSSEFIVSAGHEMNMSNQEMSSIATNAAKEATDSNHLTSQGIAAVQSSHKAVSTLVEEIKQALSHSTELEKSSEAIASVLEVIRNIAEQTNLLALNAAIEAARAGEQGRGFAVVADEVRTLATRTQDSTNEIEVMITQLNQSVKASSKSTLSSRDNALATSENFDKVISIFDALHESFSKVEDMAAQTAQATQEQSQVANDINESLVSLKEQTSGVQEVSTNINRQSKRISELYQTLENHVGSFKVS</sequence>
<dbReference type="GO" id="GO:0007165">
    <property type="term" value="P:signal transduction"/>
    <property type="evidence" value="ECO:0007669"/>
    <property type="project" value="UniProtKB-KW"/>
</dbReference>
<evidence type="ECO:0000256" key="7">
    <source>
        <dbReference type="PROSITE-ProRule" id="PRU00284"/>
    </source>
</evidence>
<organism evidence="11 12">
    <name type="scientific">Marinomonas piezotolerans</name>
    <dbReference type="NCBI Taxonomy" id="2213058"/>
    <lineage>
        <taxon>Bacteria</taxon>
        <taxon>Pseudomonadati</taxon>
        <taxon>Pseudomonadota</taxon>
        <taxon>Gammaproteobacteria</taxon>
        <taxon>Oceanospirillales</taxon>
        <taxon>Oceanospirillaceae</taxon>
        <taxon>Marinomonas</taxon>
    </lineage>
</organism>
<evidence type="ECO:0000256" key="3">
    <source>
        <dbReference type="ARBA" id="ARBA00022989"/>
    </source>
</evidence>
<dbReference type="SMART" id="SM00304">
    <property type="entry name" value="HAMP"/>
    <property type="match status" value="1"/>
</dbReference>
<evidence type="ECO:0000313" key="12">
    <source>
        <dbReference type="Proteomes" id="UP000254326"/>
    </source>
</evidence>
<dbReference type="SUPFAM" id="SSF58104">
    <property type="entry name" value="Methyl-accepting chemotaxis protein (MCP) signaling domain"/>
    <property type="match status" value="1"/>
</dbReference>
<evidence type="ECO:0000256" key="4">
    <source>
        <dbReference type="ARBA" id="ARBA00023136"/>
    </source>
</evidence>
<comment type="subcellular location">
    <subcellularLocation>
        <location evidence="1">Membrane</location>
        <topology evidence="1">Multi-pass membrane protein</topology>
    </subcellularLocation>
</comment>
<feature type="domain" description="Methyl-accepting transducer" evidence="9">
    <location>
        <begin position="406"/>
        <end position="642"/>
    </location>
</feature>
<accession>A0A370U9G1</accession>
<evidence type="ECO:0000256" key="2">
    <source>
        <dbReference type="ARBA" id="ARBA00022692"/>
    </source>
</evidence>
<dbReference type="Gene3D" id="6.10.340.10">
    <property type="match status" value="1"/>
</dbReference>
<evidence type="ECO:0000259" key="10">
    <source>
        <dbReference type="PROSITE" id="PS50885"/>
    </source>
</evidence>
<dbReference type="PANTHER" id="PTHR32089:SF119">
    <property type="entry name" value="METHYL-ACCEPTING CHEMOTAXIS PROTEIN CTPL"/>
    <property type="match status" value="1"/>
</dbReference>
<dbReference type="Pfam" id="PF00015">
    <property type="entry name" value="MCPsignal"/>
    <property type="match status" value="1"/>
</dbReference>
<dbReference type="PANTHER" id="PTHR32089">
    <property type="entry name" value="METHYL-ACCEPTING CHEMOTAXIS PROTEIN MCPB"/>
    <property type="match status" value="1"/>
</dbReference>
<dbReference type="Pfam" id="PF00672">
    <property type="entry name" value="HAMP"/>
    <property type="match status" value="1"/>
</dbReference>
<evidence type="ECO:0000256" key="5">
    <source>
        <dbReference type="ARBA" id="ARBA00023224"/>
    </source>
</evidence>
<dbReference type="RefSeq" id="WP_115467668.1">
    <property type="nucleotide sequence ID" value="NZ_QKRA01000003.1"/>
</dbReference>
<evidence type="ECO:0000256" key="1">
    <source>
        <dbReference type="ARBA" id="ARBA00004141"/>
    </source>
</evidence>
<comment type="caution">
    <text evidence="11">The sequence shown here is derived from an EMBL/GenBank/DDBJ whole genome shotgun (WGS) entry which is preliminary data.</text>
</comment>
<gene>
    <name evidence="11" type="ORF">DN730_08365</name>
</gene>
<dbReference type="OrthoDB" id="2489132at2"/>
<dbReference type="InterPro" id="IPR004089">
    <property type="entry name" value="MCPsignal_dom"/>
</dbReference>
<reference evidence="11 12" key="1">
    <citation type="submission" date="2018-06" db="EMBL/GenBank/DDBJ databases">
        <title>Marinomonas sp. YLB-05 draft genome sequence.</title>
        <authorList>
            <person name="Yu L."/>
            <person name="Tang X."/>
        </authorList>
    </citation>
    <scope>NUCLEOTIDE SEQUENCE [LARGE SCALE GENOMIC DNA]</scope>
    <source>
        <strain evidence="11 12">YLB-05</strain>
    </source>
</reference>
<dbReference type="Gene3D" id="1.10.287.950">
    <property type="entry name" value="Methyl-accepting chemotaxis protein"/>
    <property type="match status" value="1"/>
</dbReference>
<keyword evidence="3 8" id="KW-1133">Transmembrane helix</keyword>
<comment type="similarity">
    <text evidence="6">Belongs to the methyl-accepting chemotaxis (MCP) protein family.</text>
</comment>
<dbReference type="CDD" id="cd06225">
    <property type="entry name" value="HAMP"/>
    <property type="match status" value="1"/>
</dbReference>
<evidence type="ECO:0000256" key="6">
    <source>
        <dbReference type="ARBA" id="ARBA00029447"/>
    </source>
</evidence>
<dbReference type="FunFam" id="1.10.287.950:FF:000001">
    <property type="entry name" value="Methyl-accepting chemotaxis sensory transducer"/>
    <property type="match status" value="1"/>
</dbReference>
<evidence type="ECO:0000256" key="8">
    <source>
        <dbReference type="SAM" id="Phobius"/>
    </source>
</evidence>
<keyword evidence="5 7" id="KW-0807">Transducer</keyword>
<dbReference type="PROSITE" id="PS50111">
    <property type="entry name" value="CHEMOTAXIS_TRANSDUC_2"/>
    <property type="match status" value="1"/>
</dbReference>
<dbReference type="SMART" id="SM00283">
    <property type="entry name" value="MA"/>
    <property type="match status" value="1"/>
</dbReference>
<dbReference type="Proteomes" id="UP000254326">
    <property type="component" value="Unassembled WGS sequence"/>
</dbReference>
<evidence type="ECO:0000313" key="11">
    <source>
        <dbReference type="EMBL" id="RDL44405.1"/>
    </source>
</evidence>
<keyword evidence="12" id="KW-1185">Reference proteome</keyword>
<feature type="transmembrane region" description="Helical" evidence="8">
    <location>
        <begin position="12"/>
        <end position="31"/>
    </location>
</feature>
<dbReference type="PROSITE" id="PS50885">
    <property type="entry name" value="HAMP"/>
    <property type="match status" value="1"/>
</dbReference>
<keyword evidence="2 8" id="KW-0812">Transmembrane</keyword>
<dbReference type="GO" id="GO:0006935">
    <property type="term" value="P:chemotaxis"/>
    <property type="evidence" value="ECO:0007669"/>
    <property type="project" value="UniProtKB-ARBA"/>
</dbReference>
<feature type="domain" description="HAMP" evidence="10">
    <location>
        <begin position="347"/>
        <end position="401"/>
    </location>
</feature>
<keyword evidence="4 8" id="KW-0472">Membrane</keyword>